<dbReference type="InterPro" id="IPR013321">
    <property type="entry name" value="Arc_rbn_hlx_hlx"/>
</dbReference>
<dbReference type="eggNOG" id="ENOG5033F40">
    <property type="taxonomic scope" value="Bacteria"/>
</dbReference>
<keyword evidence="2" id="KW-1185">Reference proteome</keyword>
<dbReference type="AlphaFoldDB" id="S0FUR6"/>
<dbReference type="GO" id="GO:0006355">
    <property type="term" value="P:regulation of DNA-templated transcription"/>
    <property type="evidence" value="ECO:0007669"/>
    <property type="project" value="InterPro"/>
</dbReference>
<proteinExistence type="predicted"/>
<dbReference type="STRING" id="1195236.CTER_5120"/>
<evidence type="ECO:0000313" key="2">
    <source>
        <dbReference type="Proteomes" id="UP000014155"/>
    </source>
</evidence>
<comment type="caution">
    <text evidence="1">The sequence shown here is derived from an EMBL/GenBank/DDBJ whole genome shotgun (WGS) entry which is preliminary data.</text>
</comment>
<dbReference type="Gene3D" id="1.10.1220.10">
    <property type="entry name" value="Met repressor-like"/>
    <property type="match status" value="1"/>
</dbReference>
<gene>
    <name evidence="1" type="ORF">CTER_5120</name>
</gene>
<dbReference type="InterPro" id="IPR010985">
    <property type="entry name" value="Ribbon_hlx_hlx"/>
</dbReference>
<dbReference type="SUPFAM" id="SSF47598">
    <property type="entry name" value="Ribbon-helix-helix"/>
    <property type="match status" value="1"/>
</dbReference>
<name>S0FUR6_RUMCE</name>
<accession>S0FUR6</accession>
<dbReference type="Proteomes" id="UP000014155">
    <property type="component" value="Unassembled WGS sequence"/>
</dbReference>
<dbReference type="EMBL" id="AORV01000008">
    <property type="protein sequence ID" value="EMS74056.1"/>
    <property type="molecule type" value="Genomic_DNA"/>
</dbReference>
<organism evidence="1 2">
    <name type="scientific">Ruminiclostridium cellobioparum subsp. termitidis CT1112</name>
    <dbReference type="NCBI Taxonomy" id="1195236"/>
    <lineage>
        <taxon>Bacteria</taxon>
        <taxon>Bacillati</taxon>
        <taxon>Bacillota</taxon>
        <taxon>Clostridia</taxon>
        <taxon>Eubacteriales</taxon>
        <taxon>Oscillospiraceae</taxon>
        <taxon>Ruminiclostridium</taxon>
    </lineage>
</organism>
<protein>
    <submittedName>
        <fullName evidence="1">Ribbon-helix-helix protein, copG family</fullName>
    </submittedName>
</protein>
<reference evidence="1 2" key="1">
    <citation type="journal article" date="2013" name="Genome Announc.">
        <title>Draft Genome Sequence of the Cellulolytic, Mesophilic, Anaerobic Bacterium Clostridium termitidis Strain CT1112 (DSM 5398).</title>
        <authorList>
            <person name="Lal S."/>
            <person name="Ramachandran U."/>
            <person name="Zhang X."/>
            <person name="Munir R."/>
            <person name="Sparling R."/>
            <person name="Levin D.B."/>
        </authorList>
    </citation>
    <scope>NUCLEOTIDE SEQUENCE [LARGE SCALE GENOMIC DNA]</scope>
    <source>
        <strain evidence="1 2">CT1112</strain>
    </source>
</reference>
<evidence type="ECO:0000313" key="1">
    <source>
        <dbReference type="EMBL" id="EMS74056.1"/>
    </source>
</evidence>
<sequence>MGDFIVKKNKTEQTTVISLRIDKDLLEKYDDIANKANISRNELISKALEFSLRNLKLIDD</sequence>